<dbReference type="EMBL" id="CP025704">
    <property type="protein sequence ID" value="AUO00078.1"/>
    <property type="molecule type" value="Genomic_DNA"/>
</dbReference>
<evidence type="ECO:0000313" key="2">
    <source>
        <dbReference type="Proteomes" id="UP000235584"/>
    </source>
</evidence>
<name>A0A2K9NX36_BACTC</name>
<dbReference type="KEGG" id="bsto:C0V70_18595"/>
<evidence type="ECO:0000313" key="1">
    <source>
        <dbReference type="EMBL" id="AUO00078.1"/>
    </source>
</evidence>
<organism evidence="1 2">
    <name type="scientific">Bacteriovorax stolpii</name>
    <name type="common">Bdellovibrio stolpii</name>
    <dbReference type="NCBI Taxonomy" id="960"/>
    <lineage>
        <taxon>Bacteria</taxon>
        <taxon>Pseudomonadati</taxon>
        <taxon>Bdellovibrionota</taxon>
        <taxon>Bacteriovoracia</taxon>
        <taxon>Bacteriovoracales</taxon>
        <taxon>Bacteriovoracaceae</taxon>
        <taxon>Bacteriovorax</taxon>
    </lineage>
</organism>
<dbReference type="Proteomes" id="UP000235584">
    <property type="component" value="Chromosome"/>
</dbReference>
<keyword evidence="2" id="KW-1185">Reference proteome</keyword>
<accession>A0A2K9NX36</accession>
<protein>
    <submittedName>
        <fullName evidence="1">Uncharacterized protein</fullName>
    </submittedName>
</protein>
<dbReference type="RefSeq" id="WP_102245365.1">
    <property type="nucleotide sequence ID" value="NZ_CP025704.1"/>
</dbReference>
<sequence>MKLWSKTFILVIIALLVAFGGSTLNSYYYENSSINDVLAEAETSFKEFQKNYDQAKKTIVIIGRSTSLYSFNDQEAEPVRNSYADLLKYQANVLNLSSISLFNIAQAKALLKFARQNVSKIDLIVLENLFFMRSVDIFEGYNYFQVVELCAKDGLRDILYPSRGQRIHEKFICRGLLETNLGESKFIPNPCIKKYQEALKLSFIKGPQDRVKMITQTLKCDRGAEVQLYLTRMFYHEFFDDLKRGFLAIGRDVSVWEKEYMEDYTTDELILINKFTAEMFPNHDQNVLLIPAFSKITKHLEELSVFHREDGKVQLLDISGDISRVKNQNHLSFGDVFHDGSHSKTWVHELIASKISELYFNVPEKK</sequence>
<proteinExistence type="predicted"/>
<gene>
    <name evidence="1" type="ORF">C0V70_18595</name>
</gene>
<dbReference type="AlphaFoldDB" id="A0A2K9NX36"/>
<reference evidence="1 2" key="1">
    <citation type="submission" date="2018-01" db="EMBL/GenBank/DDBJ databases">
        <title>Complete genome sequence of Bacteriovorax stolpii DSM12778.</title>
        <authorList>
            <person name="Tang B."/>
            <person name="Chang J."/>
        </authorList>
    </citation>
    <scope>NUCLEOTIDE SEQUENCE [LARGE SCALE GENOMIC DNA]</scope>
    <source>
        <strain evidence="1 2">DSM 12778</strain>
    </source>
</reference>